<dbReference type="Proteomes" id="UP000616595">
    <property type="component" value="Unassembled WGS sequence"/>
</dbReference>
<dbReference type="Gene3D" id="3.60.21.10">
    <property type="match status" value="1"/>
</dbReference>
<dbReference type="GO" id="GO:0000166">
    <property type="term" value="F:nucleotide binding"/>
    <property type="evidence" value="ECO:0007669"/>
    <property type="project" value="UniProtKB-KW"/>
</dbReference>
<dbReference type="CDD" id="cd00845">
    <property type="entry name" value="MPP_UshA_N_like"/>
    <property type="match status" value="1"/>
</dbReference>
<dbReference type="EMBL" id="WJBD01000008">
    <property type="protein sequence ID" value="MBC3888288.1"/>
    <property type="molecule type" value="Genomic_DNA"/>
</dbReference>
<dbReference type="GO" id="GO:0016787">
    <property type="term" value="F:hydrolase activity"/>
    <property type="evidence" value="ECO:0007669"/>
    <property type="project" value="UniProtKB-KW"/>
</dbReference>
<comment type="caution">
    <text evidence="6">The sequence shown here is derived from an EMBL/GenBank/DDBJ whole genome shotgun (WGS) entry which is preliminary data.</text>
</comment>
<proteinExistence type="inferred from homology"/>
<evidence type="ECO:0000256" key="2">
    <source>
        <dbReference type="RuleBase" id="RU362119"/>
    </source>
</evidence>
<comment type="similarity">
    <text evidence="2">Belongs to the 5'-nucleotidase family.</text>
</comment>
<evidence type="ECO:0000259" key="5">
    <source>
        <dbReference type="Pfam" id="PF02872"/>
    </source>
</evidence>
<dbReference type="InterPro" id="IPR029052">
    <property type="entry name" value="Metallo-depent_PP-like"/>
</dbReference>
<keyword evidence="2" id="KW-0547">Nucleotide-binding</keyword>
<keyword evidence="2" id="KW-0378">Hydrolase</keyword>
<keyword evidence="7" id="KW-1185">Reference proteome</keyword>
<dbReference type="Pfam" id="PF02872">
    <property type="entry name" value="5_nucleotid_C"/>
    <property type="match status" value="1"/>
</dbReference>
<gene>
    <name evidence="6" type="ORF">GH810_08190</name>
</gene>
<feature type="domain" description="Calcineurin-like phosphoesterase" evidence="4">
    <location>
        <begin position="38"/>
        <end position="251"/>
    </location>
</feature>
<dbReference type="AlphaFoldDB" id="A0A923KWP5"/>
<dbReference type="GO" id="GO:0009166">
    <property type="term" value="P:nucleotide catabolic process"/>
    <property type="evidence" value="ECO:0007669"/>
    <property type="project" value="InterPro"/>
</dbReference>
<dbReference type="InterPro" id="IPR004843">
    <property type="entry name" value="Calcineurin-like_PHP"/>
</dbReference>
<evidence type="ECO:0000259" key="4">
    <source>
        <dbReference type="Pfam" id="PF00149"/>
    </source>
</evidence>
<protein>
    <recommendedName>
        <fullName evidence="8">Bifunctional metallophosphatase/5'-nucleotidase</fullName>
    </recommendedName>
</protein>
<evidence type="ECO:0000313" key="7">
    <source>
        <dbReference type="Proteomes" id="UP000616595"/>
    </source>
</evidence>
<dbReference type="RefSeq" id="WP_148567753.1">
    <property type="nucleotide sequence ID" value="NZ_RXYA01000012.1"/>
</dbReference>
<organism evidence="6 7">
    <name type="scientific">Acetobacterium paludosum</name>
    <dbReference type="NCBI Taxonomy" id="52693"/>
    <lineage>
        <taxon>Bacteria</taxon>
        <taxon>Bacillati</taxon>
        <taxon>Bacillota</taxon>
        <taxon>Clostridia</taxon>
        <taxon>Eubacteriales</taxon>
        <taxon>Eubacteriaceae</taxon>
        <taxon>Acetobacterium</taxon>
    </lineage>
</organism>
<dbReference type="InterPro" id="IPR036907">
    <property type="entry name" value="5'-Nucleotdase_C_sf"/>
</dbReference>
<evidence type="ECO:0000313" key="6">
    <source>
        <dbReference type="EMBL" id="MBC3888288.1"/>
    </source>
</evidence>
<dbReference type="Pfam" id="PF00149">
    <property type="entry name" value="Metallophos"/>
    <property type="match status" value="1"/>
</dbReference>
<dbReference type="SUPFAM" id="SSF55816">
    <property type="entry name" value="5'-nucleotidase (syn. UDP-sugar hydrolase), C-terminal domain"/>
    <property type="match status" value="1"/>
</dbReference>
<evidence type="ECO:0000256" key="3">
    <source>
        <dbReference type="SAM" id="MobiDB-lite"/>
    </source>
</evidence>
<reference evidence="6" key="1">
    <citation type="submission" date="2019-10" db="EMBL/GenBank/DDBJ databases">
        <authorList>
            <person name="Ross D.E."/>
            <person name="Gulliver D."/>
        </authorList>
    </citation>
    <scope>NUCLEOTIDE SEQUENCE</scope>
    <source>
        <strain evidence="6">DER-2019</strain>
    </source>
</reference>
<evidence type="ECO:0008006" key="8">
    <source>
        <dbReference type="Google" id="ProtNLM"/>
    </source>
</evidence>
<dbReference type="PANTHER" id="PTHR11575">
    <property type="entry name" value="5'-NUCLEOTIDASE-RELATED"/>
    <property type="match status" value="1"/>
</dbReference>
<dbReference type="InterPro" id="IPR006179">
    <property type="entry name" value="5_nucleotidase/apyrase"/>
</dbReference>
<dbReference type="Gene3D" id="3.90.780.10">
    <property type="entry name" value="5'-Nucleotidase, C-terminal domain"/>
    <property type="match status" value="1"/>
</dbReference>
<feature type="compositionally biased region" description="Polar residues" evidence="3">
    <location>
        <begin position="577"/>
        <end position="600"/>
    </location>
</feature>
<keyword evidence="1" id="KW-0732">Signal</keyword>
<dbReference type="SUPFAM" id="SSF56300">
    <property type="entry name" value="Metallo-dependent phosphatases"/>
    <property type="match status" value="1"/>
</dbReference>
<dbReference type="PANTHER" id="PTHR11575:SF24">
    <property type="entry name" value="5'-NUCLEOTIDASE"/>
    <property type="match status" value="1"/>
</dbReference>
<feature type="domain" description="5'-Nucleotidase C-terminal" evidence="5">
    <location>
        <begin position="367"/>
        <end position="532"/>
    </location>
</feature>
<feature type="region of interest" description="Disordered" evidence="3">
    <location>
        <begin position="577"/>
        <end position="602"/>
    </location>
</feature>
<sequence length="618" mass="66043">MRNCKQAFSLLLMILMVFGLWGSTVFGATVNNDETITLKIIHTNDTHARYDYNIGKTIGYAKLKTIITQESPDLTVDAGDTFHGQSFATIEKGGSIAEIMAAVGFDAMAPGNHDFNYGSARLLELGALANTKILGANVRYTDSGEPFFNDSYLIKEINVNGEIIKIGVFGLISPDIYSDTAPSNVEGLTFGTEESIIETAKTSVAALKAQGCDVIVALTHMGDSNNGELMRSEVVAQEVPGIDVIVDGHTHDIENSEVNGTLIVQTGCYFSAVGEVEITLKEHDLEEAAVSGAEGDKDQISGQAEIPTNDTEGVVTQVDEPSYTVENKTESLITASQATDELIPADPTVANLIATIEAREDPIKNEVIGNTPVKLGGNNGNIWEDVRLGEVNLGRALADSYLFGTGADVAIENAGGIRAEIAAGDITKGQVIDVLPFGNYLVTKKVSGADILRMMETSIEIGVNNQVAMDKNDNSWPGNSGSYLQWGGIKAQYDLSKAKGNRVFSAKIGGVDLDPNQMYTIACNNYLATSSDYPELKTASILNEYSACDEVFTTYLQEAGSERFLAAVNNLNITAGTTPESLSDPQPIATAQKQSSNNPKTGYGEGDWFRALLGVLCF</sequence>
<evidence type="ECO:0000256" key="1">
    <source>
        <dbReference type="ARBA" id="ARBA00022729"/>
    </source>
</evidence>
<name>A0A923KWP5_9FIRM</name>
<dbReference type="InterPro" id="IPR008334">
    <property type="entry name" value="5'-Nucleotdase_C"/>
</dbReference>
<dbReference type="PRINTS" id="PR01607">
    <property type="entry name" value="APYRASEFAMLY"/>
</dbReference>
<reference evidence="6" key="2">
    <citation type="submission" date="2020-10" db="EMBL/GenBank/DDBJ databases">
        <title>Comparative genomics of the Acetobacterium genus.</title>
        <authorList>
            <person name="Marshall C."/>
            <person name="May H."/>
            <person name="Norman S."/>
        </authorList>
    </citation>
    <scope>NUCLEOTIDE SEQUENCE</scope>
    <source>
        <strain evidence="6">DER-2019</strain>
    </source>
</reference>
<accession>A0A923KWP5</accession>
<dbReference type="OrthoDB" id="7820733at2"/>